<evidence type="ECO:0000256" key="7">
    <source>
        <dbReference type="ARBA" id="ARBA00022840"/>
    </source>
</evidence>
<dbReference type="InterPro" id="IPR003593">
    <property type="entry name" value="AAA+_ATPase"/>
</dbReference>
<reference evidence="11" key="1">
    <citation type="submission" date="2018-05" db="EMBL/GenBank/DDBJ databases">
        <authorList>
            <person name="Lanie J.A."/>
            <person name="Ng W.-L."/>
            <person name="Kazmierczak K.M."/>
            <person name="Andrzejewski T.M."/>
            <person name="Davidsen T.M."/>
            <person name="Wayne K.J."/>
            <person name="Tettelin H."/>
            <person name="Glass J.I."/>
            <person name="Rusch D."/>
            <person name="Podicherti R."/>
            <person name="Tsui H.-C.T."/>
            <person name="Winkler M.E."/>
        </authorList>
    </citation>
    <scope>NUCLEOTIDE SEQUENCE</scope>
</reference>
<dbReference type="SMART" id="SM00382">
    <property type="entry name" value="AAA"/>
    <property type="match status" value="1"/>
</dbReference>
<proteinExistence type="predicted"/>
<keyword evidence="8" id="KW-1278">Translocase</keyword>
<dbReference type="EMBL" id="UINC01087214">
    <property type="protein sequence ID" value="SVC36394.1"/>
    <property type="molecule type" value="Genomic_DNA"/>
</dbReference>
<organism evidence="11">
    <name type="scientific">marine metagenome</name>
    <dbReference type="NCBI Taxonomy" id="408172"/>
    <lineage>
        <taxon>unclassified sequences</taxon>
        <taxon>metagenomes</taxon>
        <taxon>ecological metagenomes</taxon>
    </lineage>
</organism>
<keyword evidence="2" id="KW-0813">Transport</keyword>
<dbReference type="Gene3D" id="3.40.50.300">
    <property type="entry name" value="P-loop containing nucleotide triphosphate hydrolases"/>
    <property type="match status" value="1"/>
</dbReference>
<evidence type="ECO:0000256" key="1">
    <source>
        <dbReference type="ARBA" id="ARBA00004202"/>
    </source>
</evidence>
<protein>
    <recommendedName>
        <fullName evidence="10">ABC transporter domain-containing protein</fullName>
    </recommendedName>
</protein>
<keyword evidence="3" id="KW-1003">Cell membrane</keyword>
<keyword evidence="9" id="KW-0472">Membrane</keyword>
<dbReference type="PANTHER" id="PTHR43790:SF3">
    <property type="entry name" value="D-ALLOSE IMPORT ATP-BINDING PROTEIN ALSA-RELATED"/>
    <property type="match status" value="1"/>
</dbReference>
<feature type="domain" description="ABC transporter" evidence="10">
    <location>
        <begin position="10"/>
        <end position="238"/>
    </location>
</feature>
<evidence type="ECO:0000313" key="11">
    <source>
        <dbReference type="EMBL" id="SVC36394.1"/>
    </source>
</evidence>
<evidence type="ECO:0000256" key="5">
    <source>
        <dbReference type="ARBA" id="ARBA00022737"/>
    </source>
</evidence>
<accession>A0A382LHQ9</accession>
<evidence type="ECO:0000256" key="8">
    <source>
        <dbReference type="ARBA" id="ARBA00022967"/>
    </source>
</evidence>
<dbReference type="GO" id="GO:0016887">
    <property type="term" value="F:ATP hydrolysis activity"/>
    <property type="evidence" value="ECO:0007669"/>
    <property type="project" value="InterPro"/>
</dbReference>
<dbReference type="PROSITE" id="PS50893">
    <property type="entry name" value="ABC_TRANSPORTER_2"/>
    <property type="match status" value="1"/>
</dbReference>
<keyword evidence="7" id="KW-0067">ATP-binding</keyword>
<evidence type="ECO:0000256" key="9">
    <source>
        <dbReference type="ARBA" id="ARBA00023136"/>
    </source>
</evidence>
<dbReference type="InterPro" id="IPR003439">
    <property type="entry name" value="ABC_transporter-like_ATP-bd"/>
</dbReference>
<keyword evidence="5" id="KW-0677">Repeat</keyword>
<dbReference type="SUPFAM" id="SSF52540">
    <property type="entry name" value="P-loop containing nucleoside triphosphate hydrolases"/>
    <property type="match status" value="1"/>
</dbReference>
<dbReference type="Pfam" id="PF00005">
    <property type="entry name" value="ABC_tran"/>
    <property type="match status" value="1"/>
</dbReference>
<dbReference type="GO" id="GO:0005524">
    <property type="term" value="F:ATP binding"/>
    <property type="evidence" value="ECO:0007669"/>
    <property type="project" value="UniProtKB-KW"/>
</dbReference>
<dbReference type="PANTHER" id="PTHR43790">
    <property type="entry name" value="CARBOHYDRATE TRANSPORT ATP-BINDING PROTEIN MG119-RELATED"/>
    <property type="match status" value="1"/>
</dbReference>
<name>A0A382LHQ9_9ZZZZ</name>
<dbReference type="CDD" id="cd03216">
    <property type="entry name" value="ABC_Carb_Monos_I"/>
    <property type="match status" value="1"/>
</dbReference>
<gene>
    <name evidence="11" type="ORF">METZ01_LOCUS289248</name>
</gene>
<evidence type="ECO:0000256" key="2">
    <source>
        <dbReference type="ARBA" id="ARBA00022448"/>
    </source>
</evidence>
<feature type="non-terminal residue" evidence="11">
    <location>
        <position position="238"/>
    </location>
</feature>
<evidence type="ECO:0000256" key="4">
    <source>
        <dbReference type="ARBA" id="ARBA00022597"/>
    </source>
</evidence>
<evidence type="ECO:0000256" key="3">
    <source>
        <dbReference type="ARBA" id="ARBA00022475"/>
    </source>
</evidence>
<dbReference type="GO" id="GO:0005886">
    <property type="term" value="C:plasma membrane"/>
    <property type="evidence" value="ECO:0007669"/>
    <property type="project" value="UniProtKB-SubCell"/>
</dbReference>
<evidence type="ECO:0000256" key="6">
    <source>
        <dbReference type="ARBA" id="ARBA00022741"/>
    </source>
</evidence>
<dbReference type="AlphaFoldDB" id="A0A382LHQ9"/>
<evidence type="ECO:0000259" key="10">
    <source>
        <dbReference type="PROSITE" id="PS50893"/>
    </source>
</evidence>
<sequence length="238" mass="26042">MGKPDAAPLLEVERVTKQFPGVKALEDVDLTLNRSEVLAVIGENGAGKSTLMKILAGVQPEDSGEIRIDGERVQLKSVETALAHGIALIHQELNLADNLDVGSNIFLGREPLRLGLVDHGRIHRESKQFLNSVGLKVDPATIVRELTVGKQQMVEIAKALSINARVLIMDEPTSSLSQHETDKLFEVIKDLRSRGVSIVYISHRLGEVKELADRVTVLRDGKNAGELAREEITHDAMV</sequence>
<keyword evidence="4" id="KW-0762">Sugar transport</keyword>
<comment type="subcellular location">
    <subcellularLocation>
        <location evidence="1">Cell membrane</location>
        <topology evidence="1">Peripheral membrane protein</topology>
    </subcellularLocation>
</comment>
<dbReference type="FunFam" id="3.40.50.300:FF:000127">
    <property type="entry name" value="Ribose import ATP-binding protein RbsA"/>
    <property type="match status" value="1"/>
</dbReference>
<dbReference type="InterPro" id="IPR050107">
    <property type="entry name" value="ABC_carbohydrate_import_ATPase"/>
</dbReference>
<keyword evidence="6" id="KW-0547">Nucleotide-binding</keyword>
<dbReference type="InterPro" id="IPR027417">
    <property type="entry name" value="P-loop_NTPase"/>
</dbReference>